<evidence type="ECO:0000256" key="2">
    <source>
        <dbReference type="SAM" id="SignalP"/>
    </source>
</evidence>
<feature type="non-terminal residue" evidence="3">
    <location>
        <position position="334"/>
    </location>
</feature>
<keyword evidence="1" id="KW-0812">Transmembrane</keyword>
<feature type="signal peptide" evidence="2">
    <location>
        <begin position="1"/>
        <end position="23"/>
    </location>
</feature>
<proteinExistence type="predicted"/>
<gene>
    <name evidence="3" type="ORF">COU00_00655</name>
</gene>
<dbReference type="AlphaFoldDB" id="A0A2M6WMT6"/>
<dbReference type="EMBL" id="PFAS01000007">
    <property type="protein sequence ID" value="PIT94105.1"/>
    <property type="molecule type" value="Genomic_DNA"/>
</dbReference>
<evidence type="ECO:0000256" key="1">
    <source>
        <dbReference type="SAM" id="Phobius"/>
    </source>
</evidence>
<dbReference type="InterPro" id="IPR043993">
    <property type="entry name" value="T4SS_pilin"/>
</dbReference>
<reference evidence="4" key="1">
    <citation type="submission" date="2017-09" db="EMBL/GenBank/DDBJ databases">
        <title>Depth-based differentiation of microbial function through sediment-hosted aquifers and enrichment of novel symbionts in the deep terrestrial subsurface.</title>
        <authorList>
            <person name="Probst A.J."/>
            <person name="Ladd B."/>
            <person name="Jarett J.K."/>
            <person name="Geller-Mcgrath D.E."/>
            <person name="Sieber C.M.K."/>
            <person name="Emerson J.B."/>
            <person name="Anantharaman K."/>
            <person name="Thomas B.C."/>
            <person name="Malmstrom R."/>
            <person name="Stieglmeier M."/>
            <person name="Klingl A."/>
            <person name="Woyke T."/>
            <person name="Ryan C.M."/>
            <person name="Banfield J.F."/>
        </authorList>
    </citation>
    <scope>NUCLEOTIDE SEQUENCE [LARGE SCALE GENOMIC DNA]</scope>
</reference>
<keyword evidence="1" id="KW-0472">Membrane</keyword>
<accession>A0A2M6WMT6</accession>
<protein>
    <recommendedName>
        <fullName evidence="5">SbsA Ig-like domain-containing protein</fullName>
    </recommendedName>
</protein>
<organism evidence="3 4">
    <name type="scientific">Candidatus Falkowbacteria bacterium CG10_big_fil_rev_8_21_14_0_10_43_11</name>
    <dbReference type="NCBI Taxonomy" id="1974568"/>
    <lineage>
        <taxon>Bacteria</taxon>
        <taxon>Candidatus Falkowiibacteriota</taxon>
    </lineage>
</organism>
<name>A0A2M6WMT6_9BACT</name>
<keyword evidence="2" id="KW-0732">Signal</keyword>
<comment type="caution">
    <text evidence="3">The sequence shown here is derived from an EMBL/GenBank/DDBJ whole genome shotgun (WGS) entry which is preliminary data.</text>
</comment>
<sequence>MFFATAAFFIVLGGLFSTPMAQAQETSGLANNAGLDNLAGQVYLPETDIRVFIFRLINIALSFLGIILLGLIIYGGWLWMTSEGDPGKIEKAKAIFKNAAIGLVIILSSFGIVNFILKALWGGEGGGGTRPGTAYDVGVGALGDGIIESHYPARGQIDVPRNTMIIITFKEVLDPKTVCGAANCDGKTVLKTENISIFSTANGAESREDADDAKVAAKIISAKVESKDNKTFVFRPDKFLGNQNQEQWYGVRLFGGKLKKSNGDAVKLGVADYYQWKFQVSTRLDLTPPQVSSIFPQPDNEADVKIIAGNAKQASWTITVIKTPNYFTPSTLTV</sequence>
<keyword evidence="1" id="KW-1133">Transmembrane helix</keyword>
<evidence type="ECO:0000313" key="4">
    <source>
        <dbReference type="Proteomes" id="UP000229335"/>
    </source>
</evidence>
<feature type="transmembrane region" description="Helical" evidence="1">
    <location>
        <begin position="100"/>
        <end position="121"/>
    </location>
</feature>
<evidence type="ECO:0008006" key="5">
    <source>
        <dbReference type="Google" id="ProtNLM"/>
    </source>
</evidence>
<dbReference type="Pfam" id="PF18895">
    <property type="entry name" value="T4SS_pilin"/>
    <property type="match status" value="1"/>
</dbReference>
<feature type="transmembrane region" description="Helical" evidence="1">
    <location>
        <begin position="52"/>
        <end position="79"/>
    </location>
</feature>
<dbReference type="Proteomes" id="UP000229335">
    <property type="component" value="Unassembled WGS sequence"/>
</dbReference>
<evidence type="ECO:0000313" key="3">
    <source>
        <dbReference type="EMBL" id="PIT94105.1"/>
    </source>
</evidence>
<feature type="chain" id="PRO_5014798768" description="SbsA Ig-like domain-containing protein" evidence="2">
    <location>
        <begin position="24"/>
        <end position="334"/>
    </location>
</feature>